<dbReference type="Gene3D" id="3.20.20.190">
    <property type="entry name" value="Phosphatidylinositol (PI) phosphodiesterase"/>
    <property type="match status" value="1"/>
</dbReference>
<dbReference type="EMBL" id="SMRT01000008">
    <property type="protein sequence ID" value="TDF96241.1"/>
    <property type="molecule type" value="Genomic_DNA"/>
</dbReference>
<dbReference type="PANTHER" id="PTHR46211:SF1">
    <property type="entry name" value="GLYCEROPHOSPHODIESTER PHOSPHODIESTERASE, CYTOPLASMIC"/>
    <property type="match status" value="1"/>
</dbReference>
<keyword evidence="3" id="KW-1185">Reference proteome</keyword>
<feature type="domain" description="GP-PDE" evidence="1">
    <location>
        <begin position="6"/>
        <end position="241"/>
    </location>
</feature>
<dbReference type="InterPro" id="IPR017946">
    <property type="entry name" value="PLC-like_Pdiesterase_TIM-brl"/>
</dbReference>
<organism evidence="2 3">
    <name type="scientific">Paenibacillus piri</name>
    <dbReference type="NCBI Taxonomy" id="2547395"/>
    <lineage>
        <taxon>Bacteria</taxon>
        <taxon>Bacillati</taxon>
        <taxon>Bacillota</taxon>
        <taxon>Bacilli</taxon>
        <taxon>Bacillales</taxon>
        <taxon>Paenibacillaceae</taxon>
        <taxon>Paenibacillus</taxon>
    </lineage>
</organism>
<comment type="caution">
    <text evidence="2">The sequence shown here is derived from an EMBL/GenBank/DDBJ whole genome shotgun (WGS) entry which is preliminary data.</text>
</comment>
<dbReference type="InterPro" id="IPR030395">
    <property type="entry name" value="GP_PDE_dom"/>
</dbReference>
<sequence length="249" mass="27378">MKNQTTLVIGHRGAAGEAPENTLVSFRLAIRQGADALELDIHESAEGELVVCHDETVNRTTNGSGRIADLSAEELKRLDAGSWFGPQFGSEQLPLLQEVFALVPPAVMINVEIKCPYSARLEQRLLELLRHYGRLDSVVVSSFDHKTLIKLKRKEPALRIGLLYSANVASHRQLAAITGEDVYSLHPQYKLIDADDVADAVRSGLQVYPFTINKENDLRQALAAGVSGIITDFPGRLRELMNADKARLG</sequence>
<dbReference type="AlphaFoldDB" id="A0A4R5KKZ4"/>
<dbReference type="Proteomes" id="UP000295636">
    <property type="component" value="Unassembled WGS sequence"/>
</dbReference>
<dbReference type="OrthoDB" id="384721at2"/>
<protein>
    <submittedName>
        <fullName evidence="2">Glycerophosphodiester phosphodiesterase</fullName>
    </submittedName>
</protein>
<evidence type="ECO:0000259" key="1">
    <source>
        <dbReference type="PROSITE" id="PS51704"/>
    </source>
</evidence>
<dbReference type="SUPFAM" id="SSF51695">
    <property type="entry name" value="PLC-like phosphodiesterases"/>
    <property type="match status" value="1"/>
</dbReference>
<dbReference type="Pfam" id="PF03009">
    <property type="entry name" value="GDPD"/>
    <property type="match status" value="1"/>
</dbReference>
<evidence type="ECO:0000313" key="2">
    <source>
        <dbReference type="EMBL" id="TDF96241.1"/>
    </source>
</evidence>
<dbReference type="PROSITE" id="PS51704">
    <property type="entry name" value="GP_PDE"/>
    <property type="match status" value="1"/>
</dbReference>
<reference evidence="2 3" key="1">
    <citation type="submission" date="2019-03" db="EMBL/GenBank/DDBJ databases">
        <title>This is whole genome sequence of Paenibacillus sp MS74 strain.</title>
        <authorList>
            <person name="Trinh H.N."/>
        </authorList>
    </citation>
    <scope>NUCLEOTIDE SEQUENCE [LARGE SCALE GENOMIC DNA]</scope>
    <source>
        <strain evidence="2 3">MS74</strain>
    </source>
</reference>
<accession>A0A4R5KKZ4</accession>
<name>A0A4R5KKZ4_9BACL</name>
<dbReference type="GO" id="GO:0008081">
    <property type="term" value="F:phosphoric diester hydrolase activity"/>
    <property type="evidence" value="ECO:0007669"/>
    <property type="project" value="InterPro"/>
</dbReference>
<dbReference type="RefSeq" id="WP_133230483.1">
    <property type="nucleotide sequence ID" value="NZ_SMRT01000008.1"/>
</dbReference>
<gene>
    <name evidence="2" type="ORF">E1757_17785</name>
</gene>
<proteinExistence type="predicted"/>
<dbReference type="PANTHER" id="PTHR46211">
    <property type="entry name" value="GLYCEROPHOSPHORYL DIESTER PHOSPHODIESTERASE"/>
    <property type="match status" value="1"/>
</dbReference>
<evidence type="ECO:0000313" key="3">
    <source>
        <dbReference type="Proteomes" id="UP000295636"/>
    </source>
</evidence>
<dbReference type="GO" id="GO:0006629">
    <property type="term" value="P:lipid metabolic process"/>
    <property type="evidence" value="ECO:0007669"/>
    <property type="project" value="InterPro"/>
</dbReference>